<dbReference type="InterPro" id="IPR006073">
    <property type="entry name" value="GTP-bd"/>
</dbReference>
<organism evidence="2">
    <name type="scientific">marine sediment metagenome</name>
    <dbReference type="NCBI Taxonomy" id="412755"/>
    <lineage>
        <taxon>unclassified sequences</taxon>
        <taxon>metagenomes</taxon>
        <taxon>ecological metagenomes</taxon>
    </lineage>
</organism>
<dbReference type="InterPro" id="IPR005225">
    <property type="entry name" value="Small_GTP-bd"/>
</dbReference>
<dbReference type="PANTHER" id="PTHR42714:SF2">
    <property type="entry name" value="TRNA MODIFICATION GTPASE GTPBP3, MITOCHONDRIAL"/>
    <property type="match status" value="1"/>
</dbReference>
<dbReference type="Gene3D" id="1.20.120.430">
    <property type="entry name" value="tRNA modification GTPase MnmE domain 2"/>
    <property type="match status" value="1"/>
</dbReference>
<dbReference type="PROSITE" id="PS51709">
    <property type="entry name" value="G_TRME"/>
    <property type="match status" value="1"/>
</dbReference>
<dbReference type="AlphaFoldDB" id="X1MRH8"/>
<dbReference type="NCBIfam" id="TIGR00231">
    <property type="entry name" value="small_GTP"/>
    <property type="match status" value="1"/>
</dbReference>
<reference evidence="2" key="1">
    <citation type="journal article" date="2014" name="Front. Microbiol.">
        <title>High frequency of phylogenetically diverse reductive dehalogenase-homologous genes in deep subseafloor sedimentary metagenomes.</title>
        <authorList>
            <person name="Kawai M."/>
            <person name="Futagami T."/>
            <person name="Toyoda A."/>
            <person name="Takaki Y."/>
            <person name="Nishi S."/>
            <person name="Hori S."/>
            <person name="Arai W."/>
            <person name="Tsubouchi T."/>
            <person name="Morono Y."/>
            <person name="Uchiyama I."/>
            <person name="Ito T."/>
            <person name="Fujiyama A."/>
            <person name="Inagaki F."/>
            <person name="Takami H."/>
        </authorList>
    </citation>
    <scope>NUCLEOTIDE SEQUENCE</scope>
    <source>
        <strain evidence="2">Expedition CK06-06</strain>
    </source>
</reference>
<dbReference type="SUPFAM" id="SSF52540">
    <property type="entry name" value="P-loop containing nucleoside triphosphate hydrolases"/>
    <property type="match status" value="1"/>
</dbReference>
<dbReference type="InterPro" id="IPR031168">
    <property type="entry name" value="G_TrmE"/>
</dbReference>
<feature type="non-terminal residue" evidence="2">
    <location>
        <position position="1"/>
    </location>
</feature>
<dbReference type="InterPro" id="IPR025867">
    <property type="entry name" value="MnmE_helical"/>
</dbReference>
<dbReference type="GO" id="GO:0005829">
    <property type="term" value="C:cytosol"/>
    <property type="evidence" value="ECO:0007669"/>
    <property type="project" value="TreeGrafter"/>
</dbReference>
<dbReference type="GO" id="GO:0002098">
    <property type="term" value="P:tRNA wobble uridine modification"/>
    <property type="evidence" value="ECO:0007669"/>
    <property type="project" value="TreeGrafter"/>
</dbReference>
<dbReference type="InterPro" id="IPR027368">
    <property type="entry name" value="MnmE_dom2"/>
</dbReference>
<name>X1MRH8_9ZZZZ</name>
<feature type="domain" description="TrmE-type G" evidence="1">
    <location>
        <begin position="17"/>
        <end position="176"/>
    </location>
</feature>
<dbReference type="GO" id="GO:0005525">
    <property type="term" value="F:GTP binding"/>
    <property type="evidence" value="ECO:0007669"/>
    <property type="project" value="InterPro"/>
</dbReference>
<sequence>IKQLIAAYTQRKIWHEGIAVVIAGRVNVGKSSILNRFLQEDRAIVTPIPGTTRDLLEYMVTIEGLPVKLVDTAGMRKVKGEVERKGVDLTNTQLGLADLTLLVIDRSRPLNKYDLHLLQKVDTTATIVVLNKTDLPAKLSDKKINTVFQRFPKVAVSALTGKEFNTLNKAIFNTVVSKKIDMFSAPIIPNLRHKTTLTNASMFLEKASKNLIAGFPLEIVAADLLWAKNAIDEITGNKTTEEILSNIFSKFCIGK</sequence>
<dbReference type="EMBL" id="BARV01019844">
    <property type="protein sequence ID" value="GAI20641.1"/>
    <property type="molecule type" value="Genomic_DNA"/>
</dbReference>
<dbReference type="GO" id="GO:0030488">
    <property type="term" value="P:tRNA methylation"/>
    <property type="evidence" value="ECO:0007669"/>
    <property type="project" value="TreeGrafter"/>
</dbReference>
<evidence type="ECO:0000313" key="2">
    <source>
        <dbReference type="EMBL" id="GAI20641.1"/>
    </source>
</evidence>
<dbReference type="SUPFAM" id="SSF116878">
    <property type="entry name" value="TrmE connector domain"/>
    <property type="match status" value="1"/>
</dbReference>
<dbReference type="Pfam" id="PF01926">
    <property type="entry name" value="MMR_HSR1"/>
    <property type="match status" value="1"/>
</dbReference>
<dbReference type="CDD" id="cd04164">
    <property type="entry name" value="trmE"/>
    <property type="match status" value="1"/>
</dbReference>
<dbReference type="Pfam" id="PF12631">
    <property type="entry name" value="MnmE_helical"/>
    <property type="match status" value="1"/>
</dbReference>
<accession>X1MRH8</accession>
<comment type="caution">
    <text evidence="2">The sequence shown here is derived from an EMBL/GenBank/DDBJ whole genome shotgun (WGS) entry which is preliminary data.</text>
</comment>
<dbReference type="PANTHER" id="PTHR42714">
    <property type="entry name" value="TRNA MODIFICATION GTPASE GTPBP3"/>
    <property type="match status" value="1"/>
</dbReference>
<dbReference type="PRINTS" id="PR00449">
    <property type="entry name" value="RASTRNSFRMNG"/>
</dbReference>
<proteinExistence type="predicted"/>
<evidence type="ECO:0000259" key="1">
    <source>
        <dbReference type="PROSITE" id="PS51709"/>
    </source>
</evidence>
<dbReference type="InterPro" id="IPR027417">
    <property type="entry name" value="P-loop_NTPase"/>
</dbReference>
<dbReference type="Gene3D" id="3.40.50.300">
    <property type="entry name" value="P-loop containing nucleotide triphosphate hydrolases"/>
    <property type="match status" value="1"/>
</dbReference>
<protein>
    <recommendedName>
        <fullName evidence="1">TrmE-type G domain-containing protein</fullName>
    </recommendedName>
</protein>
<gene>
    <name evidence="2" type="ORF">S06H3_33269</name>
</gene>